<dbReference type="AlphaFoldDB" id="A0A653CWH6"/>
<reference evidence="1 2" key="1">
    <citation type="submission" date="2019-01" db="EMBL/GenBank/DDBJ databases">
        <authorList>
            <person name="Sayadi A."/>
        </authorList>
    </citation>
    <scope>NUCLEOTIDE SEQUENCE [LARGE SCALE GENOMIC DNA]</scope>
</reference>
<sequence>HLSSLCVSVVVGKSYTKRQNIYKKHRNSYVGKCREIFKLA</sequence>
<name>A0A653CWH6_CALMS</name>
<evidence type="ECO:0000313" key="2">
    <source>
        <dbReference type="Proteomes" id="UP000410492"/>
    </source>
</evidence>
<dbReference type="Proteomes" id="UP000410492">
    <property type="component" value="Unassembled WGS sequence"/>
</dbReference>
<accession>A0A653CWH6</accession>
<feature type="non-terminal residue" evidence="1">
    <location>
        <position position="1"/>
    </location>
</feature>
<evidence type="ECO:0000313" key="1">
    <source>
        <dbReference type="EMBL" id="VEN51453.1"/>
    </source>
</evidence>
<protein>
    <submittedName>
        <fullName evidence="1">Uncharacterized protein</fullName>
    </submittedName>
</protein>
<organism evidence="1 2">
    <name type="scientific">Callosobruchus maculatus</name>
    <name type="common">Southern cowpea weevil</name>
    <name type="synonym">Pulse bruchid</name>
    <dbReference type="NCBI Taxonomy" id="64391"/>
    <lineage>
        <taxon>Eukaryota</taxon>
        <taxon>Metazoa</taxon>
        <taxon>Ecdysozoa</taxon>
        <taxon>Arthropoda</taxon>
        <taxon>Hexapoda</taxon>
        <taxon>Insecta</taxon>
        <taxon>Pterygota</taxon>
        <taxon>Neoptera</taxon>
        <taxon>Endopterygota</taxon>
        <taxon>Coleoptera</taxon>
        <taxon>Polyphaga</taxon>
        <taxon>Cucujiformia</taxon>
        <taxon>Chrysomeloidea</taxon>
        <taxon>Chrysomelidae</taxon>
        <taxon>Bruchinae</taxon>
        <taxon>Bruchini</taxon>
        <taxon>Callosobruchus</taxon>
    </lineage>
</organism>
<gene>
    <name evidence="1" type="ORF">CALMAC_LOCUS11905</name>
</gene>
<proteinExistence type="predicted"/>
<dbReference type="EMBL" id="CAACVG010008906">
    <property type="protein sequence ID" value="VEN51453.1"/>
    <property type="molecule type" value="Genomic_DNA"/>
</dbReference>
<keyword evidence="2" id="KW-1185">Reference proteome</keyword>